<sequence length="38" mass="4088">MCFSLACVCDFATASRMVQGALALPPVKIGFADPWNQK</sequence>
<gene>
    <name evidence="1" type="ORF">CSUNSWCD_765</name>
</gene>
<reference evidence="1 2" key="1">
    <citation type="journal article" date="2013" name="Genome Announc.">
        <title>Genome Sequence of Campylobacter showae UNSWCD, Isolated from a Patient with Crohn's Disease.</title>
        <authorList>
            <person name="Tay A.P."/>
            <person name="Kaakoush N.O."/>
            <person name="Deshpande N.P."/>
            <person name="Chen Z."/>
            <person name="Mitchell H."/>
            <person name="Wilkins M.R."/>
        </authorList>
    </citation>
    <scope>NUCLEOTIDE SEQUENCE [LARGE SCALE GENOMIC DNA]</scope>
    <source>
        <strain evidence="1 2">CSUNSWCD</strain>
    </source>
</reference>
<protein>
    <submittedName>
        <fullName evidence="1">Uncharacterized protein</fullName>
    </submittedName>
</protein>
<evidence type="ECO:0000313" key="2">
    <source>
        <dbReference type="Proteomes" id="UP000011939"/>
    </source>
</evidence>
<dbReference type="EMBL" id="AMZQ01000012">
    <property type="protein sequence ID" value="EKU10439.1"/>
    <property type="molecule type" value="Genomic_DNA"/>
</dbReference>
<comment type="caution">
    <text evidence="1">The sequence shown here is derived from an EMBL/GenBank/DDBJ whole genome shotgun (WGS) entry which is preliminary data.</text>
</comment>
<dbReference type="PATRIC" id="fig|1244083.3.peg.2009"/>
<name>M5INM7_9BACT</name>
<dbReference type="AlphaFoldDB" id="M5INM7"/>
<organism evidence="1 2">
    <name type="scientific">Campylobacter showae CSUNSWCD</name>
    <dbReference type="NCBI Taxonomy" id="1244083"/>
    <lineage>
        <taxon>Bacteria</taxon>
        <taxon>Pseudomonadati</taxon>
        <taxon>Campylobacterota</taxon>
        <taxon>Epsilonproteobacteria</taxon>
        <taxon>Campylobacterales</taxon>
        <taxon>Campylobacteraceae</taxon>
        <taxon>Campylobacter</taxon>
    </lineage>
</organism>
<dbReference type="Proteomes" id="UP000011939">
    <property type="component" value="Unassembled WGS sequence"/>
</dbReference>
<accession>M5INM7</accession>
<evidence type="ECO:0000313" key="1">
    <source>
        <dbReference type="EMBL" id="EKU10439.1"/>
    </source>
</evidence>
<proteinExistence type="predicted"/>